<evidence type="ECO:0000313" key="19">
    <source>
        <dbReference type="EMBL" id="TGZ83459.1"/>
    </source>
</evidence>
<keyword evidence="13" id="KW-0325">Glycoprotein</keyword>
<dbReference type="PANTHER" id="PTHR37928:SF2">
    <property type="entry name" value="GPI ANCHORED CFEM DOMAIN PROTEIN (AFU_ORTHOLOGUE AFUA_6G10580)"/>
    <property type="match status" value="1"/>
</dbReference>
<evidence type="ECO:0000256" key="11">
    <source>
        <dbReference type="ARBA" id="ARBA00023136"/>
    </source>
</evidence>
<comment type="similarity">
    <text evidence="3">Belongs to the RBT5 family.</text>
</comment>
<keyword evidence="9 17" id="KW-0732">Signal</keyword>
<evidence type="ECO:0000313" key="20">
    <source>
        <dbReference type="Proteomes" id="UP000298138"/>
    </source>
</evidence>
<reference evidence="19 20" key="1">
    <citation type="submission" date="2019-04" db="EMBL/GenBank/DDBJ databases">
        <title>Comparative genomics and transcriptomics to analyze fruiting body development in filamentous ascomycetes.</title>
        <authorList>
            <consortium name="DOE Joint Genome Institute"/>
            <person name="Lutkenhaus R."/>
            <person name="Traeger S."/>
            <person name="Breuer J."/>
            <person name="Kuo A."/>
            <person name="Lipzen A."/>
            <person name="Pangilinan J."/>
            <person name="Dilworth D."/>
            <person name="Sandor L."/>
            <person name="Poggeler S."/>
            <person name="Barry K."/>
            <person name="Grigoriev I.V."/>
            <person name="Nowrousian M."/>
        </authorList>
    </citation>
    <scope>NUCLEOTIDE SEQUENCE [LARGE SCALE GENOMIC DNA]</scope>
    <source>
        <strain evidence="19 20">CBS 389.68</strain>
    </source>
</reference>
<feature type="disulfide bond" evidence="15">
    <location>
        <begin position="49"/>
        <end position="82"/>
    </location>
</feature>
<dbReference type="STRING" id="341454.A0A4S2N2Q2"/>
<dbReference type="InParanoid" id="A0A4S2N2Q2"/>
<evidence type="ECO:0000259" key="18">
    <source>
        <dbReference type="PROSITE" id="PS52012"/>
    </source>
</evidence>
<dbReference type="GO" id="GO:0046872">
    <property type="term" value="F:metal ion binding"/>
    <property type="evidence" value="ECO:0007669"/>
    <property type="project" value="UniProtKB-UniRule"/>
</dbReference>
<gene>
    <name evidence="19" type="ORF">EX30DRAFT_338083</name>
</gene>
<evidence type="ECO:0000256" key="1">
    <source>
        <dbReference type="ARBA" id="ARBA00004609"/>
    </source>
</evidence>
<dbReference type="Pfam" id="PF05730">
    <property type="entry name" value="CFEM"/>
    <property type="match status" value="1"/>
</dbReference>
<evidence type="ECO:0000256" key="16">
    <source>
        <dbReference type="SAM" id="MobiDB-lite"/>
    </source>
</evidence>
<keyword evidence="8 15" id="KW-0479">Metal-binding</keyword>
<feature type="compositionally biased region" description="Low complexity" evidence="16">
    <location>
        <begin position="97"/>
        <end position="113"/>
    </location>
</feature>
<evidence type="ECO:0000256" key="17">
    <source>
        <dbReference type="SAM" id="SignalP"/>
    </source>
</evidence>
<evidence type="ECO:0000256" key="12">
    <source>
        <dbReference type="ARBA" id="ARBA00023157"/>
    </source>
</evidence>
<keyword evidence="20" id="KW-1185">Reference proteome</keyword>
<evidence type="ECO:0000256" key="7">
    <source>
        <dbReference type="ARBA" id="ARBA00022622"/>
    </source>
</evidence>
<dbReference type="GO" id="GO:0005886">
    <property type="term" value="C:plasma membrane"/>
    <property type="evidence" value="ECO:0007669"/>
    <property type="project" value="UniProtKB-SubCell"/>
</dbReference>
<name>A0A4S2N2Q2_9PEZI</name>
<evidence type="ECO:0000256" key="3">
    <source>
        <dbReference type="ARBA" id="ARBA00010031"/>
    </source>
</evidence>
<dbReference type="PROSITE" id="PS52012">
    <property type="entry name" value="CFEM"/>
    <property type="match status" value="1"/>
</dbReference>
<feature type="binding site" description="axial binding residue" evidence="15">
    <location>
        <position position="44"/>
    </location>
    <ligand>
        <name>heme</name>
        <dbReference type="ChEBI" id="CHEBI:30413"/>
    </ligand>
    <ligandPart>
        <name>Fe</name>
        <dbReference type="ChEBI" id="CHEBI:18248"/>
    </ligandPart>
</feature>
<feature type="region of interest" description="Disordered" evidence="16">
    <location>
        <begin position="89"/>
        <end position="219"/>
    </location>
</feature>
<evidence type="ECO:0000256" key="9">
    <source>
        <dbReference type="ARBA" id="ARBA00022729"/>
    </source>
</evidence>
<accession>A0A4S2N2Q2</accession>
<dbReference type="InterPro" id="IPR051735">
    <property type="entry name" value="CFEM_domain"/>
</dbReference>
<evidence type="ECO:0000256" key="14">
    <source>
        <dbReference type="ARBA" id="ARBA00023288"/>
    </source>
</evidence>
<dbReference type="OrthoDB" id="3767534at2759"/>
<keyword evidence="10 15" id="KW-0408">Iron</keyword>
<organism evidence="19 20">
    <name type="scientific">Ascodesmis nigricans</name>
    <dbReference type="NCBI Taxonomy" id="341454"/>
    <lineage>
        <taxon>Eukaryota</taxon>
        <taxon>Fungi</taxon>
        <taxon>Dikarya</taxon>
        <taxon>Ascomycota</taxon>
        <taxon>Pezizomycotina</taxon>
        <taxon>Pezizomycetes</taxon>
        <taxon>Pezizales</taxon>
        <taxon>Ascodesmidaceae</taxon>
        <taxon>Ascodesmis</taxon>
    </lineage>
</organism>
<dbReference type="EMBL" id="ML220113">
    <property type="protein sequence ID" value="TGZ83459.1"/>
    <property type="molecule type" value="Genomic_DNA"/>
</dbReference>
<evidence type="ECO:0000256" key="5">
    <source>
        <dbReference type="ARBA" id="ARBA00022525"/>
    </source>
</evidence>
<proteinExistence type="inferred from homology"/>
<evidence type="ECO:0000256" key="4">
    <source>
        <dbReference type="ARBA" id="ARBA00022475"/>
    </source>
</evidence>
<evidence type="ECO:0000256" key="13">
    <source>
        <dbReference type="ARBA" id="ARBA00023180"/>
    </source>
</evidence>
<keyword evidence="7" id="KW-0336">GPI-anchor</keyword>
<feature type="compositionally biased region" description="Acidic residues" evidence="16">
    <location>
        <begin position="172"/>
        <end position="190"/>
    </location>
</feature>
<dbReference type="PANTHER" id="PTHR37928">
    <property type="entry name" value="CFEM DOMAIN PROTEIN (AFU_ORTHOLOGUE AFUA_6G14090)"/>
    <property type="match status" value="1"/>
</dbReference>
<dbReference type="GO" id="GO:0098552">
    <property type="term" value="C:side of membrane"/>
    <property type="evidence" value="ECO:0007669"/>
    <property type="project" value="UniProtKB-KW"/>
</dbReference>
<feature type="compositionally biased region" description="Low complexity" evidence="16">
    <location>
        <begin position="125"/>
        <end position="161"/>
    </location>
</feature>
<evidence type="ECO:0000256" key="10">
    <source>
        <dbReference type="ARBA" id="ARBA00023004"/>
    </source>
</evidence>
<evidence type="ECO:0000256" key="15">
    <source>
        <dbReference type="PROSITE-ProRule" id="PRU01356"/>
    </source>
</evidence>
<evidence type="ECO:0000256" key="8">
    <source>
        <dbReference type="ARBA" id="ARBA00022723"/>
    </source>
</evidence>
<evidence type="ECO:0000256" key="2">
    <source>
        <dbReference type="ARBA" id="ARBA00004613"/>
    </source>
</evidence>
<evidence type="ECO:0000256" key="6">
    <source>
        <dbReference type="ARBA" id="ARBA00022617"/>
    </source>
</evidence>
<dbReference type="Proteomes" id="UP000298138">
    <property type="component" value="Unassembled WGS sequence"/>
</dbReference>
<dbReference type="AlphaFoldDB" id="A0A4S2N2Q2"/>
<feature type="chain" id="PRO_5020388130" description="CFEM domain-containing protein" evidence="17">
    <location>
        <begin position="20"/>
        <end position="240"/>
    </location>
</feature>
<feature type="domain" description="CFEM" evidence="18">
    <location>
        <begin position="1"/>
        <end position="111"/>
    </location>
</feature>
<comment type="caution">
    <text evidence="15">Lacks conserved residue(s) required for the propagation of feature annotation.</text>
</comment>
<keyword evidence="12 15" id="KW-1015">Disulfide bond</keyword>
<keyword evidence="11" id="KW-0472">Membrane</keyword>
<dbReference type="InterPro" id="IPR008427">
    <property type="entry name" value="Extracellular_membr_CFEM_dom"/>
</dbReference>
<dbReference type="GO" id="GO:0005576">
    <property type="term" value="C:extracellular region"/>
    <property type="evidence" value="ECO:0007669"/>
    <property type="project" value="UniProtKB-SubCell"/>
</dbReference>
<comment type="subcellular location">
    <subcellularLocation>
        <location evidence="1">Cell membrane</location>
        <topology evidence="1">Lipid-anchor</topology>
        <topology evidence="1">GPI-anchor</topology>
    </subcellularLocation>
    <subcellularLocation>
        <location evidence="2">Secreted</location>
    </subcellularLocation>
</comment>
<feature type="compositionally biased region" description="Pro residues" evidence="16">
    <location>
        <begin position="114"/>
        <end position="124"/>
    </location>
</feature>
<feature type="compositionally biased region" description="Low complexity" evidence="16">
    <location>
        <begin position="191"/>
        <end position="214"/>
    </location>
</feature>
<keyword evidence="4" id="KW-1003">Cell membrane</keyword>
<keyword evidence="5" id="KW-0964">Secreted</keyword>
<dbReference type="SMART" id="SM00747">
    <property type="entry name" value="CFEM"/>
    <property type="match status" value="1"/>
</dbReference>
<keyword evidence="14" id="KW-0449">Lipoprotein</keyword>
<feature type="signal peptide" evidence="17">
    <location>
        <begin position="1"/>
        <end position="19"/>
    </location>
</feature>
<keyword evidence="6 15" id="KW-0349">Heme</keyword>
<protein>
    <recommendedName>
        <fullName evidence="18">CFEM domain-containing protein</fullName>
    </recommendedName>
</protein>
<sequence>MKTYTALATLALAVAGAQAQLPNLPGCALTCLVGLVPGSGCGVDFACLCGNDQFVVDAAACIRKDCPESDIDASFTELQAVCEKAGVPIEIPGGGEPTSSAPVEPPASSAAPSVEPPASTPATPPASSSAVAPPASSSAAAPPASSSAAASSVQPPASSTAPKPPVQSCTAPEDDESDDECADDEEECECDAPASSKPPTKPSATAAPSTSAPPQFEGAGVKVGATAGLMAVGLAVAMAF</sequence>